<name>A0A099UCI4_9HELI</name>
<dbReference type="RefSeq" id="WP_034343850.1">
    <property type="nucleotide sequence ID" value="NZ_CAOLUG010000005.1"/>
</dbReference>
<dbReference type="KEGG" id="hty:BN2458_PEG0275"/>
<dbReference type="STRING" id="76936.BN2458_PEG0275"/>
<protein>
    <recommendedName>
        <fullName evidence="5">IceA2 protein</fullName>
    </recommendedName>
</protein>
<keyword evidence="3" id="KW-1185">Reference proteome</keyword>
<dbReference type="GeneID" id="78150608"/>
<reference evidence="1" key="3">
    <citation type="submission" date="2015-11" db="EMBL/GenBank/DDBJ databases">
        <authorList>
            <person name="Zhang Y."/>
            <person name="Guo Z."/>
        </authorList>
    </citation>
    <scope>NUCLEOTIDE SEQUENCE</scope>
    <source>
        <strain evidence="1">1</strain>
    </source>
</reference>
<evidence type="ECO:0000313" key="1">
    <source>
        <dbReference type="EMBL" id="CUU39162.1"/>
    </source>
</evidence>
<proteinExistence type="predicted"/>
<dbReference type="PATRIC" id="fig|76936.10.peg.265"/>
<evidence type="ECO:0008006" key="5">
    <source>
        <dbReference type="Google" id="ProtNLM"/>
    </source>
</evidence>
<dbReference type="EMBL" id="LN907858">
    <property type="protein sequence ID" value="CUU39162.1"/>
    <property type="molecule type" value="Genomic_DNA"/>
</dbReference>
<sequence length="98" mass="10613">MAYIVKLENNQAKLYENGSYKRSVGSNVSSANCSDEWTICIEKGLAKLYTTKTGSFKRSIGESNAVSAQVNGDSIFISYANGTTKEYKASSGSFVRSC</sequence>
<dbReference type="EMBL" id="JRPF02000006">
    <property type="protein sequence ID" value="TLD78362.1"/>
    <property type="molecule type" value="Genomic_DNA"/>
</dbReference>
<evidence type="ECO:0000313" key="4">
    <source>
        <dbReference type="Proteomes" id="UP000064525"/>
    </source>
</evidence>
<organism evidence="1 4">
    <name type="scientific">Helicobacter typhlonius</name>
    <dbReference type="NCBI Taxonomy" id="76936"/>
    <lineage>
        <taxon>Bacteria</taxon>
        <taxon>Pseudomonadati</taxon>
        <taxon>Campylobacterota</taxon>
        <taxon>Epsilonproteobacteria</taxon>
        <taxon>Campylobacterales</taxon>
        <taxon>Helicobacteraceae</taxon>
        <taxon>Helicobacter</taxon>
    </lineage>
</organism>
<dbReference type="OrthoDB" id="5328302at2"/>
<evidence type="ECO:0000313" key="3">
    <source>
        <dbReference type="Proteomes" id="UP000029925"/>
    </source>
</evidence>
<accession>A0A099UCI4</accession>
<dbReference type="Proteomes" id="UP000064525">
    <property type="component" value="Chromosome I"/>
</dbReference>
<dbReference type="Proteomes" id="UP000029925">
    <property type="component" value="Unassembled WGS sequence"/>
</dbReference>
<dbReference type="AlphaFoldDB" id="A0A099UCI4"/>
<gene>
    <name evidence="1" type="ORF">BN2458_PEG0275</name>
    <name evidence="2" type="ORF">LS75_006210</name>
</gene>
<reference evidence="2 3" key="1">
    <citation type="journal article" date="2014" name="Genome Announc.">
        <title>Draft genome sequences of eight enterohepatic helicobacter species isolated from both laboratory and wild rodents.</title>
        <authorList>
            <person name="Sheh A."/>
            <person name="Shen Z."/>
            <person name="Fox J.G."/>
        </authorList>
    </citation>
    <scope>NUCLEOTIDE SEQUENCE [LARGE SCALE GENOMIC DNA]</scope>
    <source>
        <strain evidence="2 3">MIT 98-6810</strain>
    </source>
</reference>
<evidence type="ECO:0000313" key="2">
    <source>
        <dbReference type="EMBL" id="TLD78362.1"/>
    </source>
</evidence>
<reference evidence="4" key="2">
    <citation type="submission" date="2015-11" db="EMBL/GenBank/DDBJ databases">
        <authorList>
            <person name="Anvar S.Y."/>
        </authorList>
    </citation>
    <scope>NUCLEOTIDE SEQUENCE [LARGE SCALE GENOMIC DNA]</scope>
</reference>